<evidence type="ECO:0000256" key="8">
    <source>
        <dbReference type="ARBA" id="ARBA00023136"/>
    </source>
</evidence>
<evidence type="ECO:0000256" key="6">
    <source>
        <dbReference type="ARBA" id="ARBA00023053"/>
    </source>
</evidence>
<feature type="transmembrane region" description="Helical" evidence="11">
    <location>
        <begin position="123"/>
        <end position="146"/>
    </location>
</feature>
<feature type="transmembrane region" description="Helical" evidence="11">
    <location>
        <begin position="394"/>
        <end position="413"/>
    </location>
</feature>
<dbReference type="Proteomes" id="UP001316803">
    <property type="component" value="Unassembled WGS sequence"/>
</dbReference>
<comment type="subcellular location">
    <subcellularLocation>
        <location evidence="1">Membrane</location>
        <topology evidence="1">Multi-pass membrane protein</topology>
    </subcellularLocation>
</comment>
<dbReference type="GO" id="GO:0015297">
    <property type="term" value="F:antiporter activity"/>
    <property type="evidence" value="ECO:0007669"/>
    <property type="project" value="UniProtKB-KW"/>
</dbReference>
<dbReference type="PANTHER" id="PTHR43562:SF3">
    <property type="entry name" value="SODIUM ION_PROTON EXCHANGER (EUROFUNG)"/>
    <property type="match status" value="1"/>
</dbReference>
<dbReference type="GO" id="GO:0006814">
    <property type="term" value="P:sodium ion transport"/>
    <property type="evidence" value="ECO:0007669"/>
    <property type="project" value="UniProtKB-KW"/>
</dbReference>
<feature type="region of interest" description="Disordered" evidence="10">
    <location>
        <begin position="325"/>
        <end position="374"/>
    </location>
</feature>
<evidence type="ECO:0000256" key="3">
    <source>
        <dbReference type="ARBA" id="ARBA00022449"/>
    </source>
</evidence>
<feature type="domain" description="Cation/H+ exchanger transmembrane" evidence="12">
    <location>
        <begin position="393"/>
        <end position="533"/>
    </location>
</feature>
<keyword evidence="9" id="KW-0739">Sodium transport</keyword>
<feature type="compositionally biased region" description="Basic and acidic residues" evidence="10">
    <location>
        <begin position="358"/>
        <end position="369"/>
    </location>
</feature>
<evidence type="ECO:0000256" key="4">
    <source>
        <dbReference type="ARBA" id="ARBA00022692"/>
    </source>
</evidence>
<feature type="transmembrane region" description="Helical" evidence="11">
    <location>
        <begin position="96"/>
        <end position="117"/>
    </location>
</feature>
<dbReference type="GO" id="GO:1902600">
    <property type="term" value="P:proton transmembrane transport"/>
    <property type="evidence" value="ECO:0007669"/>
    <property type="project" value="InterPro"/>
</dbReference>
<reference evidence="13 14" key="1">
    <citation type="submission" date="2022-12" db="EMBL/GenBank/DDBJ databases">
        <title>Genomic features and morphological characterization of a novel Knufia sp. strain isolated from spacecraft assembly facility.</title>
        <authorList>
            <person name="Teixeira M."/>
            <person name="Chander A.M."/>
            <person name="Stajich J.E."/>
            <person name="Venkateswaran K."/>
        </authorList>
    </citation>
    <scope>NUCLEOTIDE SEQUENCE [LARGE SCALE GENOMIC DNA]</scope>
    <source>
        <strain evidence="13 14">FJI-L2-BK-P2</strain>
    </source>
</reference>
<keyword evidence="3" id="KW-0050">Antiport</keyword>
<evidence type="ECO:0000256" key="5">
    <source>
        <dbReference type="ARBA" id="ARBA00022989"/>
    </source>
</evidence>
<dbReference type="Pfam" id="PF00999">
    <property type="entry name" value="Na_H_Exchanger"/>
    <property type="match status" value="2"/>
</dbReference>
<keyword evidence="8 11" id="KW-0472">Membrane</keyword>
<gene>
    <name evidence="13" type="ORF">OHC33_007689</name>
</gene>
<evidence type="ECO:0000256" key="1">
    <source>
        <dbReference type="ARBA" id="ARBA00004141"/>
    </source>
</evidence>
<feature type="domain" description="Cation/H+ exchanger transmembrane" evidence="12">
    <location>
        <begin position="41"/>
        <end position="282"/>
    </location>
</feature>
<keyword evidence="7" id="KW-0406">Ion transport</keyword>
<feature type="transmembrane region" description="Helical" evidence="11">
    <location>
        <begin position="470"/>
        <end position="495"/>
    </location>
</feature>
<proteinExistence type="predicted"/>
<dbReference type="Gene3D" id="1.20.1530.20">
    <property type="match status" value="2"/>
</dbReference>
<evidence type="ECO:0000256" key="7">
    <source>
        <dbReference type="ARBA" id="ARBA00023065"/>
    </source>
</evidence>
<dbReference type="GO" id="GO:0016020">
    <property type="term" value="C:membrane"/>
    <property type="evidence" value="ECO:0007669"/>
    <property type="project" value="UniProtKB-SubCell"/>
</dbReference>
<evidence type="ECO:0000313" key="14">
    <source>
        <dbReference type="Proteomes" id="UP001316803"/>
    </source>
</evidence>
<dbReference type="InterPro" id="IPR038770">
    <property type="entry name" value="Na+/solute_symporter_sf"/>
</dbReference>
<feature type="transmembrane region" description="Helical" evidence="11">
    <location>
        <begin position="12"/>
        <end position="29"/>
    </location>
</feature>
<keyword evidence="4 11" id="KW-0812">Transmembrane</keyword>
<keyword evidence="2" id="KW-0813">Transport</keyword>
<feature type="transmembrane region" description="Helical" evidence="11">
    <location>
        <begin position="36"/>
        <end position="54"/>
    </location>
</feature>
<feature type="transmembrane region" description="Helical" evidence="11">
    <location>
        <begin position="198"/>
        <end position="222"/>
    </location>
</feature>
<protein>
    <recommendedName>
        <fullName evidence="12">Cation/H+ exchanger transmembrane domain-containing protein</fullName>
    </recommendedName>
</protein>
<evidence type="ECO:0000256" key="11">
    <source>
        <dbReference type="SAM" id="Phobius"/>
    </source>
</evidence>
<evidence type="ECO:0000256" key="9">
    <source>
        <dbReference type="ARBA" id="ARBA00023201"/>
    </source>
</evidence>
<organism evidence="13 14">
    <name type="scientific">Knufia fluminis</name>
    <dbReference type="NCBI Taxonomy" id="191047"/>
    <lineage>
        <taxon>Eukaryota</taxon>
        <taxon>Fungi</taxon>
        <taxon>Dikarya</taxon>
        <taxon>Ascomycota</taxon>
        <taxon>Pezizomycotina</taxon>
        <taxon>Eurotiomycetes</taxon>
        <taxon>Chaetothyriomycetidae</taxon>
        <taxon>Chaetothyriales</taxon>
        <taxon>Trichomeriaceae</taxon>
        <taxon>Knufia</taxon>
    </lineage>
</organism>
<feature type="transmembrane region" description="Helical" evidence="11">
    <location>
        <begin position="510"/>
        <end position="532"/>
    </location>
</feature>
<keyword evidence="6" id="KW-0915">Sodium</keyword>
<feature type="transmembrane region" description="Helical" evidence="11">
    <location>
        <begin position="419"/>
        <end position="440"/>
    </location>
</feature>
<dbReference type="AlphaFoldDB" id="A0AAN8EPL7"/>
<keyword evidence="5 11" id="KW-1133">Transmembrane helix</keyword>
<evidence type="ECO:0000259" key="12">
    <source>
        <dbReference type="Pfam" id="PF00999"/>
    </source>
</evidence>
<evidence type="ECO:0000313" key="13">
    <source>
        <dbReference type="EMBL" id="KAK5951271.1"/>
    </source>
</evidence>
<dbReference type="InterPro" id="IPR006153">
    <property type="entry name" value="Cation/H_exchanger_TM"/>
</dbReference>
<keyword evidence="14" id="KW-1185">Reference proteome</keyword>
<evidence type="ECO:0000256" key="2">
    <source>
        <dbReference type="ARBA" id="ARBA00022448"/>
    </source>
</evidence>
<dbReference type="PANTHER" id="PTHR43562">
    <property type="entry name" value="NAPA-TYPE SODIUM/HYDROGEN ANTIPORTER"/>
    <property type="match status" value="1"/>
</dbReference>
<dbReference type="EMBL" id="JAKLMC020000021">
    <property type="protein sequence ID" value="KAK5951271.1"/>
    <property type="molecule type" value="Genomic_DNA"/>
</dbReference>
<accession>A0AAN8EPL7</accession>
<name>A0AAN8EPL7_9EURO</name>
<sequence>MSDAAVLYHEPGIVTILIQSSFILALNIVDFVLDKAIYCGLIGQILVGMAYGTPGGDILGLDIQQAITDLGYLGLILLVFEGGLSTDIHALRQNLVLSSMVALTGIMLPIGISFVLIEICNATILQAFAAGCALSSTSLGTTFTILKSSGLDNSRLGVVLTSAAMLDDVVGLVLVQVIGNLGNSAERGFTATTVVRPVFVSIAYAILVPVLLLLAKVLMAKIDYSSLKHGKVMSLATSPRGRFLSHTALLLCALASAAYAGTSVLFAAYLAGLLISSASSLDARSETSVKSTKAAKAKYAQPEASPAVTDLNASEAWEMVTPPAVATGPSEVAPEPSDAPPARQEELQQPRNANTGEEQAKMGDIDAGRQTRSSGPEYLPGIYESYYANAVDRILKPLFFASIGFSIPITRLFDPSTLWRGVVYAVLMTIGKLACGLWLVRFSKLSPAEEAKSSSVSKARSGLTKYRPKSLYPAGLLGNAMVARGEIGFLISAIAQSNGIFEQDGARVDIFLVATWAILLCTIIGPVTVGLLTRRVKRLRNAAKASDNGRNDPLGVWADIKQ</sequence>
<feature type="transmembrane region" description="Helical" evidence="11">
    <location>
        <begin position="158"/>
        <end position="178"/>
    </location>
</feature>
<evidence type="ECO:0000256" key="10">
    <source>
        <dbReference type="SAM" id="MobiDB-lite"/>
    </source>
</evidence>
<comment type="caution">
    <text evidence="13">The sequence shown here is derived from an EMBL/GenBank/DDBJ whole genome shotgun (WGS) entry which is preliminary data.</text>
</comment>